<name>A0A498SM25_ACAVI</name>
<dbReference type="InterPro" id="IPR038948">
    <property type="entry name" value="POLR1D-like"/>
</dbReference>
<dbReference type="EMBL" id="UPTC01000816">
    <property type="protein sequence ID" value="VBB30226.1"/>
    <property type="molecule type" value="Genomic_DNA"/>
</dbReference>
<accession>A0A498SM25</accession>
<dbReference type="PANTHER" id="PTHR34769:SF1">
    <property type="entry name" value="RNA POLYMERASE I AND III SUBUNIT D"/>
    <property type="match status" value="1"/>
</dbReference>
<dbReference type="OrthoDB" id="6352295at2759"/>
<protein>
    <submittedName>
        <fullName evidence="1">Uncharacterized protein</fullName>
    </submittedName>
</protein>
<dbReference type="Proteomes" id="UP000276991">
    <property type="component" value="Unassembled WGS sequence"/>
</dbReference>
<evidence type="ECO:0000313" key="2">
    <source>
        <dbReference type="Proteomes" id="UP000276991"/>
    </source>
</evidence>
<proteinExistence type="predicted"/>
<sequence length="96" mass="11267">MNETNDRTKFRQLDKLIVKAKQNLNPVITEVRDTTAQTSKREQSELERMAREEILRDATLGVHRYEKIGPQGWKKPACLKTNKKFLERILRATQSK</sequence>
<reference evidence="1 2" key="1">
    <citation type="submission" date="2018-08" db="EMBL/GenBank/DDBJ databases">
        <authorList>
            <person name="Laetsch R D."/>
            <person name="Stevens L."/>
            <person name="Kumar S."/>
            <person name="Blaxter L. M."/>
        </authorList>
    </citation>
    <scope>NUCLEOTIDE SEQUENCE [LARGE SCALE GENOMIC DNA]</scope>
</reference>
<dbReference type="AlphaFoldDB" id="A0A498SM25"/>
<gene>
    <name evidence="1" type="ORF">NAV_LOCUS5017</name>
</gene>
<evidence type="ECO:0000313" key="1">
    <source>
        <dbReference type="EMBL" id="VBB30226.1"/>
    </source>
</evidence>
<dbReference type="PANTHER" id="PTHR34769">
    <property type="entry name" value="RCG42593, ISOFORM CRA_A"/>
    <property type="match status" value="1"/>
</dbReference>
<keyword evidence="2" id="KW-1185">Reference proteome</keyword>
<organism evidence="1 2">
    <name type="scientific">Acanthocheilonema viteae</name>
    <name type="common">Filarial nematode worm</name>
    <name type="synonym">Dipetalonema viteae</name>
    <dbReference type="NCBI Taxonomy" id="6277"/>
    <lineage>
        <taxon>Eukaryota</taxon>
        <taxon>Metazoa</taxon>
        <taxon>Ecdysozoa</taxon>
        <taxon>Nematoda</taxon>
        <taxon>Chromadorea</taxon>
        <taxon>Rhabditida</taxon>
        <taxon>Spirurina</taxon>
        <taxon>Spiruromorpha</taxon>
        <taxon>Filarioidea</taxon>
        <taxon>Onchocercidae</taxon>
        <taxon>Acanthocheilonema</taxon>
    </lineage>
</organism>